<name>A0A3S9H9Y2_9LACT</name>
<dbReference type="InterPro" id="IPR017871">
    <property type="entry name" value="ABC_transporter-like_CS"/>
</dbReference>
<gene>
    <name evidence="7" type="ORF">EJN90_05300</name>
</gene>
<dbReference type="GO" id="GO:0016887">
    <property type="term" value="F:ATP hydrolysis activity"/>
    <property type="evidence" value="ECO:0007669"/>
    <property type="project" value="InterPro"/>
</dbReference>
<dbReference type="EMBL" id="CP034465">
    <property type="protein sequence ID" value="AZP04131.1"/>
    <property type="molecule type" value="Genomic_DNA"/>
</dbReference>
<dbReference type="KEGG" id="jeh:EJN90_05300"/>
<evidence type="ECO:0000256" key="4">
    <source>
        <dbReference type="ARBA" id="ARBA00022840"/>
    </source>
</evidence>
<dbReference type="GO" id="GO:0005524">
    <property type="term" value="F:ATP binding"/>
    <property type="evidence" value="ECO:0007669"/>
    <property type="project" value="UniProtKB-KW"/>
</dbReference>
<evidence type="ECO:0000313" key="8">
    <source>
        <dbReference type="Proteomes" id="UP000273326"/>
    </source>
</evidence>
<evidence type="ECO:0000313" key="7">
    <source>
        <dbReference type="EMBL" id="AZP04131.1"/>
    </source>
</evidence>
<dbReference type="PANTHER" id="PTHR43117">
    <property type="entry name" value="OSMOPROTECTANT IMPORT ATP-BINDING PROTEIN OSMV"/>
    <property type="match status" value="1"/>
</dbReference>
<dbReference type="PROSITE" id="PS50893">
    <property type="entry name" value="ABC_TRANSPORTER_2"/>
    <property type="match status" value="1"/>
</dbReference>
<dbReference type="RefSeq" id="WP_126109246.1">
    <property type="nucleotide sequence ID" value="NZ_CP034465.1"/>
</dbReference>
<dbReference type="InterPro" id="IPR003439">
    <property type="entry name" value="ABC_transporter-like_ATP-bd"/>
</dbReference>
<comment type="similarity">
    <text evidence="1">Belongs to the ABC transporter superfamily.</text>
</comment>
<dbReference type="Gene3D" id="3.40.50.300">
    <property type="entry name" value="P-loop containing nucleotide triphosphate hydrolases"/>
    <property type="match status" value="1"/>
</dbReference>
<protein>
    <recommendedName>
        <fullName evidence="5">ABC-type quaternary amine transporter</fullName>
        <ecNumber evidence="5">7.6.2.9</ecNumber>
    </recommendedName>
</protein>
<proteinExistence type="inferred from homology"/>
<evidence type="ECO:0000256" key="5">
    <source>
        <dbReference type="ARBA" id="ARBA00066388"/>
    </source>
</evidence>
<dbReference type="InterPro" id="IPR003593">
    <property type="entry name" value="AAA+_ATPase"/>
</dbReference>
<dbReference type="SUPFAM" id="SSF52540">
    <property type="entry name" value="P-loop containing nucleoside triphosphate hydrolases"/>
    <property type="match status" value="1"/>
</dbReference>
<evidence type="ECO:0000256" key="1">
    <source>
        <dbReference type="ARBA" id="ARBA00005417"/>
    </source>
</evidence>
<dbReference type="InterPro" id="IPR027417">
    <property type="entry name" value="P-loop_NTPase"/>
</dbReference>
<dbReference type="Proteomes" id="UP000273326">
    <property type="component" value="Chromosome"/>
</dbReference>
<dbReference type="PANTHER" id="PTHR43117:SF4">
    <property type="entry name" value="OSMOPROTECTANT IMPORT ATP-BINDING PROTEIN OSMV"/>
    <property type="match status" value="1"/>
</dbReference>
<dbReference type="AlphaFoldDB" id="A0A3S9H9Y2"/>
<reference evidence="8" key="1">
    <citation type="submission" date="2018-12" db="EMBL/GenBank/DDBJ databases">
        <title>Complete genome sequencing of Jeotgalibaca sp. H21T32.</title>
        <authorList>
            <person name="Bae J.-W."/>
            <person name="Lee S.-Y."/>
        </authorList>
    </citation>
    <scope>NUCLEOTIDE SEQUENCE [LARGE SCALE GENOMIC DNA]</scope>
    <source>
        <strain evidence="8">H21T32</strain>
    </source>
</reference>
<dbReference type="OrthoDB" id="9802264at2"/>
<keyword evidence="3" id="KW-0547">Nucleotide-binding</keyword>
<dbReference type="GO" id="GO:0015418">
    <property type="term" value="F:ABC-type quaternary ammonium compound transporting activity"/>
    <property type="evidence" value="ECO:0007669"/>
    <property type="project" value="UniProtKB-EC"/>
</dbReference>
<sequence length="326" mass="36889">MIEFKEVSKEYNSGQPVVSNFNLQIKDNEFFVLIGPSGSGKTTTLKMINRLIPLSSGWITINGKPISDFNLQELRWNIGYVLQQIALFPNMTVEENILVVPEMKKWPKEKMRDRVTELLDSVGLEPDQYRDREISALSGGEQQRIGVLRALAADPDIILMDEPFSALDPISRNQLRKDVSELQKKWQKTVVFVTHDMQEAIELGDRICLMNHGEIIQVGTPQEILEEPKNEFVRSFLQTGLPGYKETVKVEQAIQTGYLQNLSEANQMAPVLSVTDSIEKAVRLLATNEVVRIKDSSEQFVGEITQQLLLAFLADEANKKVEVSEK</sequence>
<keyword evidence="2" id="KW-0813">Transport</keyword>
<dbReference type="Pfam" id="PF00005">
    <property type="entry name" value="ABC_tran"/>
    <property type="match status" value="1"/>
</dbReference>
<organism evidence="7 8">
    <name type="scientific">Jeotgalibaca ciconiae</name>
    <dbReference type="NCBI Taxonomy" id="2496265"/>
    <lineage>
        <taxon>Bacteria</taxon>
        <taxon>Bacillati</taxon>
        <taxon>Bacillota</taxon>
        <taxon>Bacilli</taxon>
        <taxon>Lactobacillales</taxon>
        <taxon>Carnobacteriaceae</taxon>
        <taxon>Jeotgalibaca</taxon>
    </lineage>
</organism>
<keyword evidence="8" id="KW-1185">Reference proteome</keyword>
<evidence type="ECO:0000259" key="6">
    <source>
        <dbReference type="PROSITE" id="PS50893"/>
    </source>
</evidence>
<feature type="domain" description="ABC transporter" evidence="6">
    <location>
        <begin position="2"/>
        <end position="237"/>
    </location>
</feature>
<dbReference type="FunFam" id="3.40.50.300:FF:000425">
    <property type="entry name" value="Probable ABC transporter, ATP-binding subunit"/>
    <property type="match status" value="1"/>
</dbReference>
<keyword evidence="4 7" id="KW-0067">ATP-binding</keyword>
<dbReference type="SMART" id="SM00382">
    <property type="entry name" value="AAA"/>
    <property type="match status" value="1"/>
</dbReference>
<evidence type="ECO:0000256" key="2">
    <source>
        <dbReference type="ARBA" id="ARBA00022448"/>
    </source>
</evidence>
<dbReference type="EC" id="7.6.2.9" evidence="5"/>
<evidence type="ECO:0000256" key="3">
    <source>
        <dbReference type="ARBA" id="ARBA00022741"/>
    </source>
</evidence>
<dbReference type="PROSITE" id="PS00211">
    <property type="entry name" value="ABC_TRANSPORTER_1"/>
    <property type="match status" value="1"/>
</dbReference>
<accession>A0A3S9H9Y2</accession>